<dbReference type="Proteomes" id="UP000236333">
    <property type="component" value="Unassembled WGS sequence"/>
</dbReference>
<evidence type="ECO:0000256" key="5">
    <source>
        <dbReference type="RuleBase" id="RU367024"/>
    </source>
</evidence>
<sequence>MDTGDERSTWSFIRGYFDSGAGAIYPGARPSCVIESTSPELLHDIAAFCKIPCTIQGSARPGVVISEWHDTNCIDFLSGMYDRSLGAHDAANFESYLRVLHTHHSPVECLVQRAHPDAVLPSKAKASDVGYDLTIIKEHQRLTANVVLYDTGIKISVQNGWYAEVVPRSSLSKSGYMLANSVGIIDRSYTGTILVALAKIDPHAADVEFPFRCCQLVLRPQVHAAMVETVVPFGHTARDEGGFGSSDRDLK</sequence>
<comment type="catalytic activity">
    <reaction evidence="5">
        <text>dUTP + H2O = dUMP + diphosphate + H(+)</text>
        <dbReference type="Rhea" id="RHEA:10248"/>
        <dbReference type="ChEBI" id="CHEBI:15377"/>
        <dbReference type="ChEBI" id="CHEBI:15378"/>
        <dbReference type="ChEBI" id="CHEBI:33019"/>
        <dbReference type="ChEBI" id="CHEBI:61555"/>
        <dbReference type="ChEBI" id="CHEBI:246422"/>
        <dbReference type="EC" id="3.6.1.23"/>
    </reaction>
</comment>
<dbReference type="GO" id="GO:0006226">
    <property type="term" value="P:dUMP biosynthetic process"/>
    <property type="evidence" value="ECO:0007669"/>
    <property type="project" value="UniProtKB-UniRule"/>
</dbReference>
<evidence type="ECO:0000256" key="2">
    <source>
        <dbReference type="ARBA" id="ARBA00006581"/>
    </source>
</evidence>
<evidence type="ECO:0000313" key="8">
    <source>
        <dbReference type="Proteomes" id="UP000236333"/>
    </source>
</evidence>
<evidence type="ECO:0000256" key="1">
    <source>
        <dbReference type="ARBA" id="ARBA00005142"/>
    </source>
</evidence>
<accession>A0A2J7ZIW1</accession>
<dbReference type="GO" id="GO:0004170">
    <property type="term" value="F:dUTP diphosphatase activity"/>
    <property type="evidence" value="ECO:0007669"/>
    <property type="project" value="UniProtKB-UniRule"/>
</dbReference>
<keyword evidence="5" id="KW-0460">Magnesium</keyword>
<feature type="domain" description="dUTPase-like" evidence="6">
    <location>
        <begin position="119"/>
        <end position="246"/>
    </location>
</feature>
<gene>
    <name evidence="7" type="ORF">TSOC_013992</name>
</gene>
<dbReference type="OrthoDB" id="10261072at2759"/>
<dbReference type="UniPathway" id="UPA00610">
    <property type="reaction ID" value="UER00666"/>
</dbReference>
<name>A0A2J7ZIW1_9CHLO</name>
<protein>
    <recommendedName>
        <fullName evidence="5">Deoxyuridine 5'-triphosphate nucleotidohydrolase</fullName>
        <shortName evidence="5">dUTPase</shortName>
        <ecNumber evidence="5">3.6.1.23</ecNumber>
    </recommendedName>
    <alternativeName>
        <fullName evidence="5">dUTP pyrophosphatase</fullName>
    </alternativeName>
</protein>
<dbReference type="InterPro" id="IPR008181">
    <property type="entry name" value="dUTPase"/>
</dbReference>
<proteinExistence type="inferred from homology"/>
<comment type="similarity">
    <text evidence="2 5">Belongs to the dUTPase family.</text>
</comment>
<dbReference type="InterPro" id="IPR033704">
    <property type="entry name" value="dUTPase_trimeric"/>
</dbReference>
<comment type="function">
    <text evidence="5">Involved in nucleotide metabolism via production of dUMP, the immediate precursor of thymidine nucleotides, and decreases the intracellular concentration of dUTP so that uracil cannot be incorporated into DNA.</text>
</comment>
<dbReference type="AlphaFoldDB" id="A0A2J7ZIW1"/>
<dbReference type="InterPro" id="IPR036157">
    <property type="entry name" value="dUTPase-like_sf"/>
</dbReference>
<dbReference type="PANTHER" id="PTHR11241:SF0">
    <property type="entry name" value="DEOXYURIDINE 5'-TRIPHOSPHATE NUCLEOTIDOHYDROLASE"/>
    <property type="match status" value="1"/>
</dbReference>
<evidence type="ECO:0000313" key="7">
    <source>
        <dbReference type="EMBL" id="PNH00202.1"/>
    </source>
</evidence>
<dbReference type="GO" id="GO:0046081">
    <property type="term" value="P:dUTP catabolic process"/>
    <property type="evidence" value="ECO:0007669"/>
    <property type="project" value="UniProtKB-UniRule"/>
</dbReference>
<dbReference type="EC" id="3.6.1.23" evidence="5"/>
<dbReference type="Gene3D" id="2.70.40.10">
    <property type="match status" value="1"/>
</dbReference>
<dbReference type="SUPFAM" id="SSF51283">
    <property type="entry name" value="dUTPase-like"/>
    <property type="match status" value="1"/>
</dbReference>
<dbReference type="CDD" id="cd07557">
    <property type="entry name" value="trimeric_dUTPase"/>
    <property type="match status" value="1"/>
</dbReference>
<comment type="pathway">
    <text evidence="1 5">Pyrimidine metabolism; dUMP biosynthesis; dUMP from dCTP (dUTP route): step 2/2.</text>
</comment>
<dbReference type="InterPro" id="IPR029054">
    <property type="entry name" value="dUTPase-like"/>
</dbReference>
<dbReference type="Pfam" id="PF00692">
    <property type="entry name" value="dUTPase"/>
    <property type="match status" value="1"/>
</dbReference>
<comment type="cofactor">
    <cofactor evidence="5">
        <name>Mg(2+)</name>
        <dbReference type="ChEBI" id="CHEBI:18420"/>
    </cofactor>
</comment>
<reference evidence="7 8" key="1">
    <citation type="journal article" date="2017" name="Mol. Biol. Evol.">
        <title>The 4-celled Tetrabaena socialis nuclear genome reveals the essential components for genetic control of cell number at the origin of multicellularity in the volvocine lineage.</title>
        <authorList>
            <person name="Featherston J."/>
            <person name="Arakaki Y."/>
            <person name="Hanschen E.R."/>
            <person name="Ferris P.J."/>
            <person name="Michod R.E."/>
            <person name="Olson B.J.S.C."/>
            <person name="Nozaki H."/>
            <person name="Durand P.M."/>
        </authorList>
    </citation>
    <scope>NUCLEOTIDE SEQUENCE [LARGE SCALE GENOMIC DNA]</scope>
    <source>
        <strain evidence="7 8">NIES-571</strain>
    </source>
</reference>
<evidence type="ECO:0000256" key="3">
    <source>
        <dbReference type="ARBA" id="ARBA00022801"/>
    </source>
</evidence>
<comment type="caution">
    <text evidence="7">The sequence shown here is derived from an EMBL/GenBank/DDBJ whole genome shotgun (WGS) entry which is preliminary data.</text>
</comment>
<keyword evidence="3 5" id="KW-0378">Hydrolase</keyword>
<organism evidence="7 8">
    <name type="scientific">Tetrabaena socialis</name>
    <dbReference type="NCBI Taxonomy" id="47790"/>
    <lineage>
        <taxon>Eukaryota</taxon>
        <taxon>Viridiplantae</taxon>
        <taxon>Chlorophyta</taxon>
        <taxon>core chlorophytes</taxon>
        <taxon>Chlorophyceae</taxon>
        <taxon>CS clade</taxon>
        <taxon>Chlamydomonadales</taxon>
        <taxon>Tetrabaenaceae</taxon>
        <taxon>Tetrabaena</taxon>
    </lineage>
</organism>
<dbReference type="PANTHER" id="PTHR11241">
    <property type="entry name" value="DEOXYURIDINE 5'-TRIPHOSPHATE NUCLEOTIDOHYDROLASE"/>
    <property type="match status" value="1"/>
</dbReference>
<keyword evidence="5" id="KW-0479">Metal-binding</keyword>
<dbReference type="GO" id="GO:0000287">
    <property type="term" value="F:magnesium ion binding"/>
    <property type="evidence" value="ECO:0007669"/>
    <property type="project" value="UniProtKB-UniRule"/>
</dbReference>
<evidence type="ECO:0000256" key="4">
    <source>
        <dbReference type="ARBA" id="ARBA00023080"/>
    </source>
</evidence>
<evidence type="ECO:0000259" key="6">
    <source>
        <dbReference type="Pfam" id="PF00692"/>
    </source>
</evidence>
<keyword evidence="4 5" id="KW-0546">Nucleotide metabolism</keyword>
<dbReference type="EMBL" id="PGGS01001611">
    <property type="protein sequence ID" value="PNH00202.1"/>
    <property type="molecule type" value="Genomic_DNA"/>
</dbReference>
<keyword evidence="8" id="KW-1185">Reference proteome</keyword>